<accession>A0A6A3HXW9</accession>
<proteinExistence type="inferred from homology"/>
<evidence type="ECO:0008006" key="8">
    <source>
        <dbReference type="Google" id="ProtNLM"/>
    </source>
</evidence>
<gene>
    <name evidence="5" type="ORF">PR001_g26542</name>
    <name evidence="4" type="ORF">PR002_g26740</name>
</gene>
<evidence type="ECO:0000313" key="7">
    <source>
        <dbReference type="Proteomes" id="UP000435112"/>
    </source>
</evidence>
<dbReference type="Proteomes" id="UP000429607">
    <property type="component" value="Unassembled WGS sequence"/>
</dbReference>
<dbReference type="EMBL" id="QXFU01003947">
    <property type="protein sequence ID" value="KAE8971686.1"/>
    <property type="molecule type" value="Genomic_DNA"/>
</dbReference>
<name>A0A6A3HXW9_9STRA</name>
<evidence type="ECO:0000313" key="5">
    <source>
        <dbReference type="EMBL" id="KAE8972648.1"/>
    </source>
</evidence>
<dbReference type="AlphaFoldDB" id="A0A6A3HXW9"/>
<dbReference type="Pfam" id="PF04884">
    <property type="entry name" value="UVB_sens_prot"/>
    <property type="match status" value="1"/>
</dbReference>
<protein>
    <recommendedName>
        <fullName evidence="8">Root UVB sensitive family</fullName>
    </recommendedName>
</protein>
<evidence type="ECO:0000313" key="6">
    <source>
        <dbReference type="Proteomes" id="UP000429607"/>
    </source>
</evidence>
<evidence type="ECO:0000313" key="4">
    <source>
        <dbReference type="EMBL" id="KAE8971686.1"/>
    </source>
</evidence>
<comment type="similarity">
    <text evidence="1">Belongs to the RUS1 family.</text>
</comment>
<dbReference type="PANTHER" id="PTHR12770:SF22">
    <property type="entry name" value="PROTEIN ROOT UVB SENSITIVE 1, CHLOROPLASTIC"/>
    <property type="match status" value="1"/>
</dbReference>
<evidence type="ECO:0000256" key="1">
    <source>
        <dbReference type="ARBA" id="ARBA00007558"/>
    </source>
</evidence>
<feature type="domain" description="Protein root UVB sensitive/RUS" evidence="2">
    <location>
        <begin position="109"/>
        <end position="342"/>
    </location>
</feature>
<dbReference type="InterPro" id="IPR055412">
    <property type="entry name" value="UVB_sens_C"/>
</dbReference>
<feature type="domain" description="Root UVB sensitive protein C-terminal" evidence="3">
    <location>
        <begin position="398"/>
        <end position="502"/>
    </location>
</feature>
<dbReference type="Proteomes" id="UP000435112">
    <property type="component" value="Unassembled WGS sequence"/>
</dbReference>
<sequence>MLRLALRRSPVALHRSPVALHGAGRPPRSALLRPSVRIYWTPPSSSSAAPIASQDNGFARGRSIYRVQGDGSQRFDVERTGGALGPWTHKAEGLRNAPTSLAAVRRTGSWLYDVLWDLFLPKDARAALTSDYFPYAKWSFVGSVASCAASVLSMQSLLYAIGLGAGAIPTAAAVNWVLKDGLGQFGGVLFASIVNNRYDADPKRWRVASSVALDVSVLGEILTPLAPGSFLVVASLANVAKNVAWLSASATRAGFHNSFAIRENLADVTAKAGSQAIASSIFGTGLGIFISQFTGSSTMNVVAAFAVLSTVHMIGTYKSVDCVQLRTLNCQRLHIVATHFLRASPEAREIPSSKAVSKREVFIPTMLSGYQTLHRKSVIHEDATLDQLSHGSPETLGRLKEFYAAEKYLLNLKLVERGPHRIDLALEEHATSQDALRAHLHAVLIQLALEDASTPPSNAWNLVGEKYHEALALNDGFISKLESSTWHTHNLLVEEHSSRYKWSA</sequence>
<dbReference type="InterPro" id="IPR006968">
    <property type="entry name" value="RUS_fam"/>
</dbReference>
<evidence type="ECO:0000259" key="3">
    <source>
        <dbReference type="Pfam" id="PF24160"/>
    </source>
</evidence>
<evidence type="ECO:0000259" key="2">
    <source>
        <dbReference type="Pfam" id="PF04884"/>
    </source>
</evidence>
<organism evidence="5 6">
    <name type="scientific">Phytophthora rubi</name>
    <dbReference type="NCBI Taxonomy" id="129364"/>
    <lineage>
        <taxon>Eukaryota</taxon>
        <taxon>Sar</taxon>
        <taxon>Stramenopiles</taxon>
        <taxon>Oomycota</taxon>
        <taxon>Peronosporomycetes</taxon>
        <taxon>Peronosporales</taxon>
        <taxon>Peronosporaceae</taxon>
        <taxon>Phytophthora</taxon>
    </lineage>
</organism>
<reference evidence="6 7" key="1">
    <citation type="submission" date="2018-09" db="EMBL/GenBank/DDBJ databases">
        <title>Genomic investigation of the strawberry pathogen Phytophthora fragariae indicates pathogenicity is determined by transcriptional variation in three key races.</title>
        <authorList>
            <person name="Adams T.M."/>
            <person name="Armitage A.D."/>
            <person name="Sobczyk M.K."/>
            <person name="Bates H.J."/>
            <person name="Dunwell J.M."/>
            <person name="Nellist C.F."/>
            <person name="Harrison R.J."/>
        </authorList>
    </citation>
    <scope>NUCLEOTIDE SEQUENCE [LARGE SCALE GENOMIC DNA]</scope>
    <source>
        <strain evidence="5 6">SCRP249</strain>
        <strain evidence="4 7">SCRP324</strain>
    </source>
</reference>
<dbReference type="EMBL" id="QXFV01003962">
    <property type="protein sequence ID" value="KAE8972648.1"/>
    <property type="molecule type" value="Genomic_DNA"/>
</dbReference>
<dbReference type="InterPro" id="IPR054549">
    <property type="entry name" value="UVB_sens_RUS_dom"/>
</dbReference>
<dbReference type="OrthoDB" id="19606at2759"/>
<dbReference type="PANTHER" id="PTHR12770">
    <property type="entry name" value="RUS1 FAMILY PROTEIN C16ORF58"/>
    <property type="match status" value="1"/>
</dbReference>
<comment type="caution">
    <text evidence="5">The sequence shown here is derived from an EMBL/GenBank/DDBJ whole genome shotgun (WGS) entry which is preliminary data.</text>
</comment>
<dbReference type="Pfam" id="PF24160">
    <property type="entry name" value="UVB_sens_C"/>
    <property type="match status" value="1"/>
</dbReference>